<evidence type="ECO:0000313" key="4">
    <source>
        <dbReference type="Proteomes" id="UP000051751"/>
    </source>
</evidence>
<sequence>MAKIIPFLPNCEFYFDRGMAAFEKYQYPQAIHYLRRGQSLAKSQNDYIFTTCQLAVCLEAIGNYQTAKQELEAIPVKSYAKHPEVQYFLATVYIFLDRYEDSYHYAQEYLLSGQHDFAVEALDLISELENRRPSRR</sequence>
<protein>
    <recommendedName>
        <fullName evidence="5">Tetratricopeptide repeat protein</fullName>
    </recommendedName>
</protein>
<keyword evidence="3" id="KW-1185">Reference proteome</keyword>
<dbReference type="EMBL" id="JQAZ01000003">
    <property type="protein sequence ID" value="KRN31992.1"/>
    <property type="molecule type" value="Genomic_DNA"/>
</dbReference>
<dbReference type="Proteomes" id="UP000051645">
    <property type="component" value="Unassembled WGS sequence"/>
</dbReference>
<dbReference type="AlphaFoldDB" id="A0A0R2FUR2"/>
<evidence type="ECO:0008006" key="5">
    <source>
        <dbReference type="Google" id="ProtNLM"/>
    </source>
</evidence>
<dbReference type="Proteomes" id="UP000051751">
    <property type="component" value="Unassembled WGS sequence"/>
</dbReference>
<organism evidence="2 3">
    <name type="scientific">Lactobacillus selangorensis</name>
    <dbReference type="NCBI Taxonomy" id="81857"/>
    <lineage>
        <taxon>Bacteria</taxon>
        <taxon>Bacillati</taxon>
        <taxon>Bacillota</taxon>
        <taxon>Bacilli</taxon>
        <taxon>Lactobacillales</taxon>
        <taxon>Lactobacillaceae</taxon>
        <taxon>Lactobacillus</taxon>
    </lineage>
</organism>
<evidence type="ECO:0000313" key="3">
    <source>
        <dbReference type="Proteomes" id="UP000051645"/>
    </source>
</evidence>
<comment type="caution">
    <text evidence="2">The sequence shown here is derived from an EMBL/GenBank/DDBJ whole genome shotgun (WGS) entry which is preliminary data.</text>
</comment>
<name>A0A0R2FUR2_9LACO</name>
<reference evidence="3 4" key="1">
    <citation type="journal article" date="2015" name="Genome Announc.">
        <title>Expanding the biotechnology potential of lactobacilli through comparative genomics of 213 strains and associated genera.</title>
        <authorList>
            <person name="Sun Z."/>
            <person name="Harris H.M."/>
            <person name="McCann A."/>
            <person name="Guo C."/>
            <person name="Argimon S."/>
            <person name="Zhang W."/>
            <person name="Yang X."/>
            <person name="Jeffery I.B."/>
            <person name="Cooney J.C."/>
            <person name="Kagawa T.F."/>
            <person name="Liu W."/>
            <person name="Song Y."/>
            <person name="Salvetti E."/>
            <person name="Wrobel A."/>
            <person name="Rasinkangas P."/>
            <person name="Parkhill J."/>
            <person name="Rea M.C."/>
            <person name="O'Sullivan O."/>
            <person name="Ritari J."/>
            <person name="Douillard F.P."/>
            <person name="Paul Ross R."/>
            <person name="Yang R."/>
            <person name="Briner A.E."/>
            <person name="Felis G.E."/>
            <person name="de Vos W.M."/>
            <person name="Barrangou R."/>
            <person name="Klaenhammer T.R."/>
            <person name="Caufield P.W."/>
            <person name="Cui Y."/>
            <person name="Zhang H."/>
            <person name="O'Toole P.W."/>
        </authorList>
    </citation>
    <scope>NUCLEOTIDE SEQUENCE [LARGE SCALE GENOMIC DNA]</scope>
    <source>
        <strain evidence="1 4">ATCC BAA-66</strain>
        <strain evidence="2 3">DSM 13344</strain>
    </source>
</reference>
<dbReference type="STRING" id="81857.IV38_GL001494"/>
<dbReference type="SUPFAM" id="SSF48452">
    <property type="entry name" value="TPR-like"/>
    <property type="match status" value="1"/>
</dbReference>
<accession>A0A0R2FUR2</accession>
<proteinExistence type="predicted"/>
<gene>
    <name evidence="1" type="ORF">IV38_GL001494</name>
    <name evidence="2" type="ORF">IV40_GL001280</name>
</gene>
<dbReference type="RefSeq" id="WP_057769447.1">
    <property type="nucleotide sequence ID" value="NZ_JQAT01000003.1"/>
</dbReference>
<evidence type="ECO:0000313" key="1">
    <source>
        <dbReference type="EMBL" id="KRN28492.1"/>
    </source>
</evidence>
<dbReference type="InterPro" id="IPR011990">
    <property type="entry name" value="TPR-like_helical_dom_sf"/>
</dbReference>
<dbReference type="EMBL" id="JQAT01000003">
    <property type="protein sequence ID" value="KRN28492.1"/>
    <property type="molecule type" value="Genomic_DNA"/>
</dbReference>
<dbReference type="PATRIC" id="fig|81857.3.peg.1502"/>
<evidence type="ECO:0000313" key="2">
    <source>
        <dbReference type="EMBL" id="KRN31992.1"/>
    </source>
</evidence>
<dbReference type="Gene3D" id="1.25.40.10">
    <property type="entry name" value="Tetratricopeptide repeat domain"/>
    <property type="match status" value="1"/>
</dbReference>